<reference evidence="1 2" key="1">
    <citation type="submission" date="2020-02" db="EMBL/GenBank/DDBJ databases">
        <authorList>
            <person name="Ma Q."/>
            <person name="Huang Y."/>
            <person name="Song X."/>
            <person name="Pei D."/>
        </authorList>
    </citation>
    <scope>NUCLEOTIDE SEQUENCE [LARGE SCALE GENOMIC DNA]</scope>
    <source>
        <strain evidence="1">Sxm20200214</strain>
        <tissue evidence="1">Leaf</tissue>
    </source>
</reference>
<dbReference type="EMBL" id="JAAMPC010000007">
    <property type="protein sequence ID" value="KAG2301116.1"/>
    <property type="molecule type" value="Genomic_DNA"/>
</dbReference>
<evidence type="ECO:0000313" key="2">
    <source>
        <dbReference type="Proteomes" id="UP000886595"/>
    </source>
</evidence>
<name>A0A8X7V647_BRACI</name>
<keyword evidence="2" id="KW-1185">Reference proteome</keyword>
<dbReference type="AlphaFoldDB" id="A0A8X7V647"/>
<proteinExistence type="predicted"/>
<sequence length="90" mass="10210">MSKSSPPCREQLLPRLLLDLKRAVVDSDDRGAGQGVEAFHWTGDTTKEKIRGTGRTLRWMVFAMAEDFSGELVDLEQSRHPWYVTVTHPP</sequence>
<accession>A0A8X7V647</accession>
<protein>
    <submittedName>
        <fullName evidence="1">Uncharacterized protein</fullName>
    </submittedName>
</protein>
<organism evidence="1 2">
    <name type="scientific">Brassica carinata</name>
    <name type="common">Ethiopian mustard</name>
    <name type="synonym">Abyssinian cabbage</name>
    <dbReference type="NCBI Taxonomy" id="52824"/>
    <lineage>
        <taxon>Eukaryota</taxon>
        <taxon>Viridiplantae</taxon>
        <taxon>Streptophyta</taxon>
        <taxon>Embryophyta</taxon>
        <taxon>Tracheophyta</taxon>
        <taxon>Spermatophyta</taxon>
        <taxon>Magnoliopsida</taxon>
        <taxon>eudicotyledons</taxon>
        <taxon>Gunneridae</taxon>
        <taxon>Pentapetalae</taxon>
        <taxon>rosids</taxon>
        <taxon>malvids</taxon>
        <taxon>Brassicales</taxon>
        <taxon>Brassicaceae</taxon>
        <taxon>Brassiceae</taxon>
        <taxon>Brassica</taxon>
    </lineage>
</organism>
<comment type="caution">
    <text evidence="1">The sequence shown here is derived from an EMBL/GenBank/DDBJ whole genome shotgun (WGS) entry which is preliminary data.</text>
</comment>
<dbReference type="Proteomes" id="UP000886595">
    <property type="component" value="Unassembled WGS sequence"/>
</dbReference>
<evidence type="ECO:0000313" key="1">
    <source>
        <dbReference type="EMBL" id="KAG2301116.1"/>
    </source>
</evidence>
<gene>
    <name evidence="1" type="ORF">Bca52824_029767</name>
</gene>